<feature type="compositionally biased region" description="Basic and acidic residues" evidence="2">
    <location>
        <begin position="1"/>
        <end position="19"/>
    </location>
</feature>
<evidence type="ECO:0000313" key="5">
    <source>
        <dbReference type="EMBL" id="KAJ1727775.1"/>
    </source>
</evidence>
<evidence type="ECO:0000313" key="6">
    <source>
        <dbReference type="Proteomes" id="UP001143981"/>
    </source>
</evidence>
<keyword evidence="5" id="KW-0413">Isomerase</keyword>
<evidence type="ECO:0000259" key="3">
    <source>
        <dbReference type="PROSITE" id="PS50102"/>
    </source>
</evidence>
<dbReference type="SUPFAM" id="SSF82708">
    <property type="entry name" value="R3H domain"/>
    <property type="match status" value="1"/>
</dbReference>
<dbReference type="SUPFAM" id="SSF54928">
    <property type="entry name" value="RNA-binding domain, RBD"/>
    <property type="match status" value="1"/>
</dbReference>
<evidence type="ECO:0000259" key="4">
    <source>
        <dbReference type="PROSITE" id="PS51061"/>
    </source>
</evidence>
<dbReference type="InterPro" id="IPR036867">
    <property type="entry name" value="R3H_dom_sf"/>
</dbReference>
<feature type="region of interest" description="Disordered" evidence="2">
    <location>
        <begin position="583"/>
        <end position="621"/>
    </location>
</feature>
<dbReference type="Gene3D" id="3.30.1370.50">
    <property type="entry name" value="R3H-like domain"/>
    <property type="match status" value="1"/>
</dbReference>
<dbReference type="Proteomes" id="UP001143981">
    <property type="component" value="Unassembled WGS sequence"/>
</dbReference>
<dbReference type="OrthoDB" id="434258at2759"/>
<feature type="region of interest" description="Disordered" evidence="2">
    <location>
        <begin position="1"/>
        <end position="48"/>
    </location>
</feature>
<dbReference type="InterPro" id="IPR035979">
    <property type="entry name" value="RBD_domain_sf"/>
</dbReference>
<evidence type="ECO:0000256" key="1">
    <source>
        <dbReference type="PROSITE-ProRule" id="PRU00176"/>
    </source>
</evidence>
<comment type="caution">
    <text evidence="5">The sequence shown here is derived from an EMBL/GenBank/DDBJ whole genome shotgun (WGS) entry which is preliminary data.</text>
</comment>
<feature type="compositionally biased region" description="Low complexity" evidence="2">
    <location>
        <begin position="66"/>
        <end position="90"/>
    </location>
</feature>
<feature type="compositionally biased region" description="Low complexity" evidence="2">
    <location>
        <begin position="519"/>
        <end position="533"/>
    </location>
</feature>
<feature type="compositionally biased region" description="Low complexity" evidence="2">
    <location>
        <begin position="595"/>
        <end position="606"/>
    </location>
</feature>
<evidence type="ECO:0000256" key="2">
    <source>
        <dbReference type="SAM" id="MobiDB-lite"/>
    </source>
</evidence>
<feature type="compositionally biased region" description="Polar residues" evidence="2">
    <location>
        <begin position="505"/>
        <end position="518"/>
    </location>
</feature>
<dbReference type="GO" id="GO:0016853">
    <property type="term" value="F:isomerase activity"/>
    <property type="evidence" value="ECO:0007669"/>
    <property type="project" value="UniProtKB-KW"/>
</dbReference>
<feature type="domain" description="RRM" evidence="3">
    <location>
        <begin position="180"/>
        <end position="258"/>
    </location>
</feature>
<feature type="region of interest" description="Disordered" evidence="2">
    <location>
        <begin position="66"/>
        <end position="129"/>
    </location>
</feature>
<dbReference type="PROSITE" id="PS51061">
    <property type="entry name" value="R3H"/>
    <property type="match status" value="1"/>
</dbReference>
<reference evidence="5" key="1">
    <citation type="submission" date="2022-07" db="EMBL/GenBank/DDBJ databases">
        <title>Phylogenomic reconstructions and comparative analyses of Kickxellomycotina fungi.</title>
        <authorList>
            <person name="Reynolds N.K."/>
            <person name="Stajich J.E."/>
            <person name="Barry K."/>
            <person name="Grigoriev I.V."/>
            <person name="Crous P."/>
            <person name="Smith M.E."/>
        </authorList>
    </citation>
    <scope>NUCLEOTIDE SEQUENCE</scope>
    <source>
        <strain evidence="5">BCRC 34381</strain>
    </source>
</reference>
<dbReference type="InterPro" id="IPR001374">
    <property type="entry name" value="R3H_dom"/>
</dbReference>
<dbReference type="GO" id="GO:0003723">
    <property type="term" value="F:RNA binding"/>
    <property type="evidence" value="ECO:0007669"/>
    <property type="project" value="UniProtKB-UniRule"/>
</dbReference>
<dbReference type="PROSITE" id="PS50102">
    <property type="entry name" value="RRM"/>
    <property type="match status" value="1"/>
</dbReference>
<dbReference type="Gene3D" id="3.30.70.330">
    <property type="match status" value="1"/>
</dbReference>
<dbReference type="EMBL" id="JANBOI010000987">
    <property type="protein sequence ID" value="KAJ1727775.1"/>
    <property type="molecule type" value="Genomic_DNA"/>
</dbReference>
<accession>A0A9W7YB38</accession>
<feature type="domain" description="R3H" evidence="4">
    <location>
        <begin position="361"/>
        <end position="425"/>
    </location>
</feature>
<feature type="compositionally biased region" description="Low complexity" evidence="2">
    <location>
        <begin position="22"/>
        <end position="41"/>
    </location>
</feature>
<feature type="non-terminal residue" evidence="5">
    <location>
        <position position="621"/>
    </location>
</feature>
<dbReference type="Pfam" id="PF01424">
    <property type="entry name" value="R3H"/>
    <property type="match status" value="1"/>
</dbReference>
<dbReference type="AlphaFoldDB" id="A0A9W7YB38"/>
<dbReference type="InterPro" id="IPR000504">
    <property type="entry name" value="RRM_dom"/>
</dbReference>
<keyword evidence="1" id="KW-0694">RNA-binding</keyword>
<keyword evidence="6" id="KW-1185">Reference proteome</keyword>
<dbReference type="InterPro" id="IPR012677">
    <property type="entry name" value="Nucleotide-bd_a/b_plait_sf"/>
</dbReference>
<dbReference type="SMART" id="SM00360">
    <property type="entry name" value="RRM"/>
    <property type="match status" value="1"/>
</dbReference>
<name>A0A9W7YB38_9FUNG</name>
<sequence length="621" mass="66830">MSKAVEETLRKLERAHIGERGAGTSSPSPSPGSTASAQSPALGMDAPAHSAKDMLLAIVSPAAAAAGPTPTFAPAPGADPAMPDGDGAARARPRRDVQSMYGAPPGYTATMGVGGGRDALGRGRAASGRQRNSIMVPDQLQAAMYPQSIVPMTPLQAPPVQLTGAEYALMANMPDDAIPNAIVVKNINFAVKREELLQTIAERGLPVPYAFNYHFEGSMFRGLAFGNFRTPEEAARVIVGLNGFMMLGRPLKVEYKKALPGTAPPPHPNTIAMMTASSNSLLPLADGFSDDGYAPAHQRYDQRYDQPIPRPRGIRNGDPVERPRSMMVLPSAMSAPESGNALGKALDASGVGAGDLIDLDDPDTRMLYDLVSGFRHNKSMGELEFPSGLNTRQRQIVMLVAERFGLNHETKGDASGRYIRIYKGLETLLEGAEVRRRSMVSPSVGGAHTPRYGSVGRSRPASMLYPDTMSMSGLASPPPQAQRMGFYQQPQAQLQSPHHDPTRMRSYTHSQVANHLGSQQLHQQQPQPQQQQPFARGGGGDGVNPGRASGSYVGYPSRLYQDAAVVPVRQPRGPEMAQNFSARMQMHQQEERQAQRQAQLKALQQNRQRRLSSANDEPPAA</sequence>
<organism evidence="5 6">
    <name type="scientific">Coemansia biformis</name>
    <dbReference type="NCBI Taxonomy" id="1286918"/>
    <lineage>
        <taxon>Eukaryota</taxon>
        <taxon>Fungi</taxon>
        <taxon>Fungi incertae sedis</taxon>
        <taxon>Zoopagomycota</taxon>
        <taxon>Kickxellomycotina</taxon>
        <taxon>Kickxellomycetes</taxon>
        <taxon>Kickxellales</taxon>
        <taxon>Kickxellaceae</taxon>
        <taxon>Coemansia</taxon>
    </lineage>
</organism>
<gene>
    <name evidence="5" type="primary">PIN4_2</name>
    <name evidence="5" type="ORF">LPJ61_004402</name>
</gene>
<feature type="region of interest" description="Disordered" evidence="2">
    <location>
        <begin position="440"/>
        <end position="554"/>
    </location>
</feature>
<protein>
    <submittedName>
        <fullName evidence="5">Peptidyl-prolyl cis-trans isomerase pin4</fullName>
    </submittedName>
</protein>
<proteinExistence type="predicted"/>